<organism evidence="12 13">
    <name type="scientific">Heterostelium pallidum (strain ATCC 26659 / Pp 5 / PN500)</name>
    <name type="common">Cellular slime mold</name>
    <name type="synonym">Polysphondylium pallidum</name>
    <dbReference type="NCBI Taxonomy" id="670386"/>
    <lineage>
        <taxon>Eukaryota</taxon>
        <taxon>Amoebozoa</taxon>
        <taxon>Evosea</taxon>
        <taxon>Eumycetozoa</taxon>
        <taxon>Dictyostelia</taxon>
        <taxon>Acytosteliales</taxon>
        <taxon>Acytosteliaceae</taxon>
        <taxon>Heterostelium</taxon>
    </lineage>
</organism>
<evidence type="ECO:0000256" key="5">
    <source>
        <dbReference type="ARBA" id="ARBA00022692"/>
    </source>
</evidence>
<evidence type="ECO:0000313" key="12">
    <source>
        <dbReference type="EMBL" id="EFA79551.1"/>
    </source>
</evidence>
<evidence type="ECO:0000256" key="6">
    <source>
        <dbReference type="ARBA" id="ARBA00022989"/>
    </source>
</evidence>
<dbReference type="EMBL" id="ADBJ01000034">
    <property type="protein sequence ID" value="EFA79551.1"/>
    <property type="molecule type" value="Genomic_DNA"/>
</dbReference>
<dbReference type="GO" id="GO:0015203">
    <property type="term" value="F:polyamine transmembrane transporter activity"/>
    <property type="evidence" value="ECO:0007669"/>
    <property type="project" value="UniProtKB-ARBA"/>
</dbReference>
<protein>
    <submittedName>
        <fullName evidence="12">Enoyl-CoA hydratase</fullName>
    </submittedName>
</protein>
<evidence type="ECO:0000313" key="13">
    <source>
        <dbReference type="Proteomes" id="UP000001396"/>
    </source>
</evidence>
<feature type="transmembrane region" description="Helical" evidence="11">
    <location>
        <begin position="729"/>
        <end position="749"/>
    </location>
</feature>
<dbReference type="STRING" id="670386.D3BGF1"/>
<comment type="similarity">
    <text evidence="9">Belongs to the amino acid-polyamine-organocation (APC) superfamily. Polyamine:cation symporter (PHS) (TC 2.A.3.12) family.</text>
</comment>
<name>D3BGF1_HETP5</name>
<comment type="similarity">
    <text evidence="2">Belongs to the enoyl-CoA hydratase/isomerase family.</text>
</comment>
<reference evidence="12 13" key="1">
    <citation type="journal article" date="2011" name="Genome Res.">
        <title>Phylogeny-wide analysis of social amoeba genomes highlights ancient origins for complex intercellular communication.</title>
        <authorList>
            <person name="Heidel A.J."/>
            <person name="Lawal H.M."/>
            <person name="Felder M."/>
            <person name="Schilde C."/>
            <person name="Helps N.R."/>
            <person name="Tunggal B."/>
            <person name="Rivero F."/>
            <person name="John U."/>
            <person name="Schleicher M."/>
            <person name="Eichinger L."/>
            <person name="Platzer M."/>
            <person name="Noegel A.A."/>
            <person name="Schaap P."/>
            <person name="Gloeckner G."/>
        </authorList>
    </citation>
    <scope>NUCLEOTIDE SEQUENCE [LARGE SCALE GENOMIC DNA]</scope>
    <source>
        <strain evidence="13">ATCC 26659 / Pp 5 / PN500</strain>
    </source>
</reference>
<feature type="transmembrane region" description="Helical" evidence="11">
    <location>
        <begin position="643"/>
        <end position="665"/>
    </location>
</feature>
<evidence type="ECO:0000256" key="2">
    <source>
        <dbReference type="ARBA" id="ARBA00005254"/>
    </source>
</evidence>
<dbReference type="GO" id="GO:0016836">
    <property type="term" value="F:hydro-lyase activity"/>
    <property type="evidence" value="ECO:0007669"/>
    <property type="project" value="UniProtKB-ARBA"/>
</dbReference>
<dbReference type="PANTHER" id="PTHR45826">
    <property type="entry name" value="POLYAMINE TRANSPORTER PUT1"/>
    <property type="match status" value="1"/>
</dbReference>
<comment type="subcellular location">
    <subcellularLocation>
        <location evidence="1">Cell membrane</location>
        <topology evidence="1">Multi-pass membrane protein</topology>
    </subcellularLocation>
</comment>
<gene>
    <name evidence="12" type="ORF">PPL_07602</name>
</gene>
<evidence type="ECO:0000256" key="4">
    <source>
        <dbReference type="ARBA" id="ARBA00022475"/>
    </source>
</evidence>
<keyword evidence="13" id="KW-1185">Reference proteome</keyword>
<evidence type="ECO:0000256" key="8">
    <source>
        <dbReference type="ARBA" id="ARBA00023239"/>
    </source>
</evidence>
<feature type="compositionally biased region" description="Polar residues" evidence="10">
    <location>
        <begin position="796"/>
        <end position="807"/>
    </location>
</feature>
<feature type="transmembrane region" description="Helical" evidence="11">
    <location>
        <begin position="704"/>
        <end position="723"/>
    </location>
</feature>
<dbReference type="InterPro" id="IPR014748">
    <property type="entry name" value="Enoyl-CoA_hydra_C"/>
</dbReference>
<dbReference type="Proteomes" id="UP000001396">
    <property type="component" value="Unassembled WGS sequence"/>
</dbReference>
<evidence type="ECO:0000256" key="1">
    <source>
        <dbReference type="ARBA" id="ARBA00004651"/>
    </source>
</evidence>
<evidence type="ECO:0000256" key="10">
    <source>
        <dbReference type="SAM" id="MobiDB-lite"/>
    </source>
</evidence>
<evidence type="ECO:0000256" key="11">
    <source>
        <dbReference type="SAM" id="Phobius"/>
    </source>
</evidence>
<proteinExistence type="inferred from homology"/>
<evidence type="ECO:0000256" key="3">
    <source>
        <dbReference type="ARBA" id="ARBA00022448"/>
    </source>
</evidence>
<evidence type="ECO:0000256" key="7">
    <source>
        <dbReference type="ARBA" id="ARBA00023136"/>
    </source>
</evidence>
<dbReference type="FunFam" id="1.10.12.10:FF:000001">
    <property type="entry name" value="Probable enoyl-CoA hydratase, mitochondrial"/>
    <property type="match status" value="1"/>
</dbReference>
<dbReference type="InParanoid" id="D3BGF1"/>
<keyword evidence="7 11" id="KW-0472">Membrane</keyword>
<feature type="transmembrane region" description="Helical" evidence="11">
    <location>
        <begin position="460"/>
        <end position="478"/>
    </location>
</feature>
<dbReference type="SUPFAM" id="SSF52096">
    <property type="entry name" value="ClpP/crotonase"/>
    <property type="match status" value="1"/>
</dbReference>
<evidence type="ECO:0000256" key="9">
    <source>
        <dbReference type="ARBA" id="ARBA00024041"/>
    </source>
</evidence>
<dbReference type="InterPro" id="IPR001753">
    <property type="entry name" value="Enoyl-CoA_hydra/iso"/>
</dbReference>
<feature type="transmembrane region" description="Helical" evidence="11">
    <location>
        <begin position="361"/>
        <end position="379"/>
    </location>
</feature>
<dbReference type="Gene3D" id="1.10.12.10">
    <property type="entry name" value="Lyase 2-enoyl-coa Hydratase, Chain A, domain 2"/>
    <property type="match status" value="1"/>
</dbReference>
<dbReference type="FunFam" id="3.90.226.10:FF:000009">
    <property type="entry name" value="Carnitinyl-CoA dehydratase"/>
    <property type="match status" value="1"/>
</dbReference>
<dbReference type="InterPro" id="IPR044566">
    <property type="entry name" value="RMV1-like"/>
</dbReference>
<keyword evidence="5 11" id="KW-0812">Transmembrane</keyword>
<dbReference type="InterPro" id="IPR029045">
    <property type="entry name" value="ClpP/crotonase-like_dom_sf"/>
</dbReference>
<dbReference type="AlphaFoldDB" id="D3BGF1"/>
<dbReference type="Gene3D" id="1.20.1740.10">
    <property type="entry name" value="Amino acid/polyamine transporter I"/>
    <property type="match status" value="1"/>
</dbReference>
<keyword evidence="8" id="KW-0456">Lyase</keyword>
<keyword evidence="4" id="KW-1003">Cell membrane</keyword>
<dbReference type="GO" id="GO:0005886">
    <property type="term" value="C:plasma membrane"/>
    <property type="evidence" value="ECO:0007669"/>
    <property type="project" value="UniProtKB-SubCell"/>
</dbReference>
<feature type="transmembrane region" description="Helical" evidence="11">
    <location>
        <begin position="671"/>
        <end position="692"/>
    </location>
</feature>
<feature type="transmembrane region" description="Helical" evidence="11">
    <location>
        <begin position="330"/>
        <end position="349"/>
    </location>
</feature>
<dbReference type="RefSeq" id="XP_020431672.1">
    <property type="nucleotide sequence ID" value="XM_020578437.1"/>
</dbReference>
<feature type="transmembrane region" description="Helical" evidence="11">
    <location>
        <begin position="590"/>
        <end position="615"/>
    </location>
</feature>
<sequence length="807" mass="89245">MNINNRIKVISNHLESNECGSIYHKLAVPPSEEKRFDSLSNDYKYETIIVKIDKERKYGLIQLNRAKMMNSISDQLSIELLHACKSMDQDNSVQSIVITGNDRAFCCGADLKELANVDFNKVSSYPSMIDRICMLSSVEKPLIAAVGGLALGGGCEIALICDIVIAAEKARFGQPEIKIGTIPGAGGTQRLIRAVGKSKAMELVLTGRSMSAREAKEYGLVSIITKSQDEAVEEAIKIATEIGALSLPIVKIAKKAVDQSYEGTLNEGLNSERQLFHQTFLYPDRKEGMDAFTNKRLMDSTSSFKQELLSPSETSIRLINNIDETKPPRVISFISFLAVCFFLVSGGPYGAEQAVSAGPPVYVLLAFLVLPFFWAYPLGMITAELSNAVGEDGGASIWAERAFGPEISMLVGFCGWSANIVDLSLYPLLFVQYLSNSFVGTRFSDNDWAGNLEQCLGCRWTLAFMIIIIVVLINIWGAEEVGIVMLMGIGHVQWKTVFEGEGGMSGFKSLQIGTLITTMMWSYTGYDAAGQLAGEVKNPSRNYPLGIMCVLFISIVTYCFPLLVGMSYYQDWPNWQDGDFSKVALLVGGQWLNILMSIGGMASNMGLFNANLCTVSRNIYSLSKRGHLPKFFSSLTPKRGTPWVAICFNSIIVALLSVLPFSSILTLDMSLYSIVVIFECASYTKLFVYHPDMNRPFRAVKSKIALIPLVGFPIAMAILLLATQTWDTIWKTMIVVGLYIIIAVVRYMIRVRRLKKKGPELYLDDDDDIVKERLLTYNNYGDISVSTNQPHHHHSGSYNNGYSYGVN</sequence>
<dbReference type="PANTHER" id="PTHR45826:SF2">
    <property type="entry name" value="AMINO ACID TRANSPORTER"/>
    <property type="match status" value="1"/>
</dbReference>
<dbReference type="Pfam" id="PF00378">
    <property type="entry name" value="ECH_1"/>
    <property type="match status" value="1"/>
</dbReference>
<dbReference type="CDD" id="cd06558">
    <property type="entry name" value="crotonase-like"/>
    <property type="match status" value="1"/>
</dbReference>
<dbReference type="InterPro" id="IPR002293">
    <property type="entry name" value="AA/rel_permease1"/>
</dbReference>
<dbReference type="Pfam" id="PF13520">
    <property type="entry name" value="AA_permease_2"/>
    <property type="match status" value="1"/>
</dbReference>
<feature type="region of interest" description="Disordered" evidence="10">
    <location>
        <begin position="786"/>
        <end position="807"/>
    </location>
</feature>
<dbReference type="GeneID" id="31363083"/>
<keyword evidence="3" id="KW-0813">Transport</keyword>
<comment type="caution">
    <text evidence="12">The sequence shown here is derived from an EMBL/GenBank/DDBJ whole genome shotgun (WGS) entry which is preliminary data.</text>
</comment>
<feature type="transmembrane region" description="Helical" evidence="11">
    <location>
        <begin position="545"/>
        <end position="570"/>
    </location>
</feature>
<accession>D3BGF1</accession>
<dbReference type="Gene3D" id="3.90.226.10">
    <property type="entry name" value="2-enoyl-CoA Hydratase, Chain A, domain 1"/>
    <property type="match status" value="1"/>
</dbReference>
<keyword evidence="6 11" id="KW-1133">Transmembrane helix</keyword>